<protein>
    <submittedName>
        <fullName evidence="1">Uncharacterized protein</fullName>
    </submittedName>
</protein>
<reference evidence="1" key="2">
    <citation type="journal article" date="2015" name="Fish Shellfish Immunol.">
        <title>Early steps in the European eel (Anguilla anguilla)-Vibrio vulnificus interaction in the gills: Role of the RtxA13 toxin.</title>
        <authorList>
            <person name="Callol A."/>
            <person name="Pajuelo D."/>
            <person name="Ebbesson L."/>
            <person name="Teles M."/>
            <person name="MacKenzie S."/>
            <person name="Amaro C."/>
        </authorList>
    </citation>
    <scope>NUCLEOTIDE SEQUENCE</scope>
</reference>
<organism evidence="1">
    <name type="scientific">Anguilla anguilla</name>
    <name type="common">European freshwater eel</name>
    <name type="synonym">Muraena anguilla</name>
    <dbReference type="NCBI Taxonomy" id="7936"/>
    <lineage>
        <taxon>Eukaryota</taxon>
        <taxon>Metazoa</taxon>
        <taxon>Chordata</taxon>
        <taxon>Craniata</taxon>
        <taxon>Vertebrata</taxon>
        <taxon>Euteleostomi</taxon>
        <taxon>Actinopterygii</taxon>
        <taxon>Neopterygii</taxon>
        <taxon>Teleostei</taxon>
        <taxon>Anguilliformes</taxon>
        <taxon>Anguillidae</taxon>
        <taxon>Anguilla</taxon>
    </lineage>
</organism>
<sequence>MRLDTFHEFVNVVQKVQRLVLVPLISLLKSEFKNVFFTVL</sequence>
<dbReference type="EMBL" id="GBXM01007995">
    <property type="protein sequence ID" value="JAI00583.1"/>
    <property type="molecule type" value="Transcribed_RNA"/>
</dbReference>
<reference evidence="1" key="1">
    <citation type="submission" date="2014-11" db="EMBL/GenBank/DDBJ databases">
        <authorList>
            <person name="Amaro Gonzalez C."/>
        </authorList>
    </citation>
    <scope>NUCLEOTIDE SEQUENCE</scope>
</reference>
<accession>A0A0E9XCV9</accession>
<proteinExistence type="predicted"/>
<evidence type="ECO:0000313" key="1">
    <source>
        <dbReference type="EMBL" id="JAI00583.1"/>
    </source>
</evidence>
<name>A0A0E9XCV9_ANGAN</name>
<dbReference type="AlphaFoldDB" id="A0A0E9XCV9"/>